<dbReference type="InterPro" id="IPR015421">
    <property type="entry name" value="PyrdxlP-dep_Trfase_major"/>
</dbReference>
<comment type="function">
    <text evidence="8">Catalyzes the removal of elemental sulfur and selenium atoms from L-cysteine, L-cystine, L-selenocysteine, and L-selenocystine to produce L-alanine.</text>
</comment>
<gene>
    <name evidence="11" type="ORF">KFK14_03060</name>
</gene>
<comment type="catalytic activity">
    <reaction evidence="6 8">
        <text>(sulfur carrier)-H + L-cysteine = (sulfur carrier)-SH + L-alanine</text>
        <dbReference type="Rhea" id="RHEA:43892"/>
        <dbReference type="Rhea" id="RHEA-COMP:14737"/>
        <dbReference type="Rhea" id="RHEA-COMP:14739"/>
        <dbReference type="ChEBI" id="CHEBI:29917"/>
        <dbReference type="ChEBI" id="CHEBI:35235"/>
        <dbReference type="ChEBI" id="CHEBI:57972"/>
        <dbReference type="ChEBI" id="CHEBI:64428"/>
        <dbReference type="EC" id="2.8.1.7"/>
    </reaction>
</comment>
<evidence type="ECO:0000256" key="9">
    <source>
        <dbReference type="SAM" id="MobiDB-lite"/>
    </source>
</evidence>
<dbReference type="PROSITE" id="PS00595">
    <property type="entry name" value="AA_TRANSFER_CLASS_5"/>
    <property type="match status" value="1"/>
</dbReference>
<accession>A0A975KAZ5</accession>
<dbReference type="PANTHER" id="PTHR43586:SF8">
    <property type="entry name" value="CYSTEINE DESULFURASE 1, CHLOROPLASTIC"/>
    <property type="match status" value="1"/>
</dbReference>
<dbReference type="InterPro" id="IPR020578">
    <property type="entry name" value="Aminotrans_V_PyrdxlP_BS"/>
</dbReference>
<dbReference type="GO" id="GO:0030170">
    <property type="term" value="F:pyridoxal phosphate binding"/>
    <property type="evidence" value="ECO:0007669"/>
    <property type="project" value="UniProtKB-UniRule"/>
</dbReference>
<feature type="region of interest" description="Disordered" evidence="9">
    <location>
        <begin position="1"/>
        <end position="29"/>
    </location>
</feature>
<evidence type="ECO:0000313" key="11">
    <source>
        <dbReference type="EMBL" id="QUT08076.1"/>
    </source>
</evidence>
<dbReference type="GO" id="GO:0006534">
    <property type="term" value="P:cysteine metabolic process"/>
    <property type="evidence" value="ECO:0007669"/>
    <property type="project" value="UniProtKB-UniRule"/>
</dbReference>
<evidence type="ECO:0000256" key="8">
    <source>
        <dbReference type="RuleBase" id="RU004506"/>
    </source>
</evidence>
<feature type="domain" description="Aminotransferase class V" evidence="10">
    <location>
        <begin position="50"/>
        <end position="418"/>
    </location>
</feature>
<keyword evidence="4 8" id="KW-0808">Transferase</keyword>
<keyword evidence="5 8" id="KW-0663">Pyridoxal phosphate</keyword>
<dbReference type="InterPro" id="IPR015422">
    <property type="entry name" value="PyrdxlP-dep_Trfase_small"/>
</dbReference>
<evidence type="ECO:0000256" key="7">
    <source>
        <dbReference type="RuleBase" id="RU004504"/>
    </source>
</evidence>
<evidence type="ECO:0000256" key="5">
    <source>
        <dbReference type="ARBA" id="ARBA00022898"/>
    </source>
</evidence>
<evidence type="ECO:0000256" key="4">
    <source>
        <dbReference type="ARBA" id="ARBA00022679"/>
    </source>
</evidence>
<evidence type="ECO:0000256" key="3">
    <source>
        <dbReference type="ARBA" id="ARBA00012239"/>
    </source>
</evidence>
<dbReference type="Proteomes" id="UP000681425">
    <property type="component" value="Chromosome"/>
</dbReference>
<reference evidence="11" key="1">
    <citation type="submission" date="2021-04" db="EMBL/GenBank/DDBJ databases">
        <title>Isolation of p-tert-butylphenol degrading bacteria Sphingobium phenoxybenzoativorans Tas13 from active sludge.</title>
        <authorList>
            <person name="Li Y."/>
        </authorList>
    </citation>
    <scope>NUCLEOTIDE SEQUENCE</scope>
    <source>
        <strain evidence="11">Tas13</strain>
    </source>
</reference>
<evidence type="ECO:0000256" key="6">
    <source>
        <dbReference type="ARBA" id="ARBA00050776"/>
    </source>
</evidence>
<dbReference type="AlphaFoldDB" id="A0A975KAZ5"/>
<dbReference type="KEGG" id="spph:KFK14_03060"/>
<evidence type="ECO:0000256" key="1">
    <source>
        <dbReference type="ARBA" id="ARBA00001933"/>
    </source>
</evidence>
<comment type="similarity">
    <text evidence="2 8">Belongs to the class-V pyridoxal-phosphate-dependent aminotransferase family. Csd subfamily.</text>
</comment>
<sequence>MSPPFGLSLSKPSTERSEVPHSVRQSPSTSLRANGVMDYRADFPGIADWHYLDTAATAQKPQAVIDAIARAYGADYATVHRGVYSRSANMTLAYEAARRKVARFIGAKSDAEIVFVRGATEGINLVAQSWGGANLKAGDRILLSVLEHHSNIVPWQLIAEKTGAQIDVVPLTEDGKIDLDAMSAMITPAHKLVALAHVSNVLGSPLDVRRAAEIAHGVGAKILIDGCQAVPRLAVDVTALGCDFYVFSAHKLYGPTGIGVLWARQEILDAMPPYQGGGSMIDKVTFEKTTYAPAPTRFEAGTPHIVGVVGLAAAIDYVEAIGLDVIHAHECALVGQARDALHKLNSVRVFGPEDSCGILSFEIEGVHPHDAGTILDEEGVAIRAGHHCAQPLMRHLGVEATARASFGIYSDESDVAALVRGIERVRKIFG</sequence>
<protein>
    <recommendedName>
        <fullName evidence="3 8">Cysteine desulfurase</fullName>
        <ecNumber evidence="3 8">2.8.1.7</ecNumber>
    </recommendedName>
</protein>
<dbReference type="SUPFAM" id="SSF53383">
    <property type="entry name" value="PLP-dependent transferases"/>
    <property type="match status" value="1"/>
</dbReference>
<dbReference type="PANTHER" id="PTHR43586">
    <property type="entry name" value="CYSTEINE DESULFURASE"/>
    <property type="match status" value="1"/>
</dbReference>
<dbReference type="Gene3D" id="3.40.640.10">
    <property type="entry name" value="Type I PLP-dependent aspartate aminotransferase-like (Major domain)"/>
    <property type="match status" value="1"/>
</dbReference>
<dbReference type="Gene3D" id="3.90.1150.10">
    <property type="entry name" value="Aspartate Aminotransferase, domain 1"/>
    <property type="match status" value="1"/>
</dbReference>
<dbReference type="NCBIfam" id="TIGR01979">
    <property type="entry name" value="sufS"/>
    <property type="match status" value="1"/>
</dbReference>
<dbReference type="InterPro" id="IPR010970">
    <property type="entry name" value="Cys_dSase_SufS"/>
</dbReference>
<dbReference type="EC" id="2.8.1.7" evidence="3 8"/>
<keyword evidence="12" id="KW-1185">Reference proteome</keyword>
<dbReference type="EMBL" id="CP073910">
    <property type="protein sequence ID" value="QUT08076.1"/>
    <property type="molecule type" value="Genomic_DNA"/>
</dbReference>
<organism evidence="11 12">
    <name type="scientific">Sphingobium phenoxybenzoativorans</name>
    <dbReference type="NCBI Taxonomy" id="1592790"/>
    <lineage>
        <taxon>Bacteria</taxon>
        <taxon>Pseudomonadati</taxon>
        <taxon>Pseudomonadota</taxon>
        <taxon>Alphaproteobacteria</taxon>
        <taxon>Sphingomonadales</taxon>
        <taxon>Sphingomonadaceae</taxon>
        <taxon>Sphingobium</taxon>
    </lineage>
</organism>
<dbReference type="InterPro" id="IPR000192">
    <property type="entry name" value="Aminotrans_V_dom"/>
</dbReference>
<evidence type="ECO:0000259" key="10">
    <source>
        <dbReference type="Pfam" id="PF00266"/>
    </source>
</evidence>
<dbReference type="Pfam" id="PF00266">
    <property type="entry name" value="Aminotran_5"/>
    <property type="match status" value="1"/>
</dbReference>
<proteinExistence type="inferred from homology"/>
<evidence type="ECO:0000256" key="2">
    <source>
        <dbReference type="ARBA" id="ARBA00010447"/>
    </source>
</evidence>
<dbReference type="InterPro" id="IPR015424">
    <property type="entry name" value="PyrdxlP-dep_Trfase"/>
</dbReference>
<evidence type="ECO:0000313" key="12">
    <source>
        <dbReference type="Proteomes" id="UP000681425"/>
    </source>
</evidence>
<name>A0A975KAZ5_9SPHN</name>
<dbReference type="GO" id="GO:0031071">
    <property type="term" value="F:cysteine desulfurase activity"/>
    <property type="evidence" value="ECO:0007669"/>
    <property type="project" value="UniProtKB-UniRule"/>
</dbReference>
<dbReference type="CDD" id="cd06453">
    <property type="entry name" value="SufS_like"/>
    <property type="match status" value="1"/>
</dbReference>
<comment type="cofactor">
    <cofactor evidence="1 7">
        <name>pyridoxal 5'-phosphate</name>
        <dbReference type="ChEBI" id="CHEBI:597326"/>
    </cofactor>
</comment>